<feature type="non-terminal residue" evidence="1">
    <location>
        <position position="1"/>
    </location>
</feature>
<dbReference type="AlphaFoldDB" id="A0A0P7YQ11"/>
<name>A0A0P7YQ11_SCLFO</name>
<sequence length="68" mass="7238">RRAAPLTVAVRQAQRNNAPFSRSPRNGLLHTPSVITIASSPSLIAAERSIVSALFGGGLQILFETQLL</sequence>
<protein>
    <submittedName>
        <fullName evidence="1">Uncharacterized protein</fullName>
    </submittedName>
</protein>
<gene>
    <name evidence="1" type="ORF">Z043_111277</name>
</gene>
<accession>A0A0P7YQ11</accession>
<evidence type="ECO:0000313" key="2">
    <source>
        <dbReference type="Proteomes" id="UP000034805"/>
    </source>
</evidence>
<reference evidence="1 2" key="1">
    <citation type="submission" date="2015-08" db="EMBL/GenBank/DDBJ databases">
        <title>The genome of the Asian arowana (Scleropages formosus).</title>
        <authorList>
            <person name="Tan M.H."/>
            <person name="Gan H.M."/>
            <person name="Croft L.J."/>
            <person name="Austin C.M."/>
        </authorList>
    </citation>
    <scope>NUCLEOTIDE SEQUENCE [LARGE SCALE GENOMIC DNA]</scope>
    <source>
        <strain evidence="1">Aro1</strain>
    </source>
</reference>
<dbReference type="EMBL" id="JARO02003718">
    <property type="protein sequence ID" value="KPP69927.1"/>
    <property type="molecule type" value="Genomic_DNA"/>
</dbReference>
<dbReference type="Proteomes" id="UP000034805">
    <property type="component" value="Unassembled WGS sequence"/>
</dbReference>
<organism evidence="1 2">
    <name type="scientific">Scleropages formosus</name>
    <name type="common">Asian bonytongue</name>
    <name type="synonym">Osteoglossum formosum</name>
    <dbReference type="NCBI Taxonomy" id="113540"/>
    <lineage>
        <taxon>Eukaryota</taxon>
        <taxon>Metazoa</taxon>
        <taxon>Chordata</taxon>
        <taxon>Craniata</taxon>
        <taxon>Vertebrata</taxon>
        <taxon>Euteleostomi</taxon>
        <taxon>Actinopterygii</taxon>
        <taxon>Neopterygii</taxon>
        <taxon>Teleostei</taxon>
        <taxon>Osteoglossocephala</taxon>
        <taxon>Osteoglossomorpha</taxon>
        <taxon>Osteoglossiformes</taxon>
        <taxon>Osteoglossidae</taxon>
        <taxon>Scleropages</taxon>
    </lineage>
</organism>
<evidence type="ECO:0000313" key="1">
    <source>
        <dbReference type="EMBL" id="KPP69927.1"/>
    </source>
</evidence>
<proteinExistence type="predicted"/>
<comment type="caution">
    <text evidence="1">The sequence shown here is derived from an EMBL/GenBank/DDBJ whole genome shotgun (WGS) entry which is preliminary data.</text>
</comment>